<sequence>MLILLESEHDQNIDRIYTKMSEGCSGRNINPIVSDVENLHFINNIGASDKEIDLNSSYDHGYASNSGTVLPNLSSSNCQNAESEVKFLREWLLLHLDLIQQQNDEILSKEKTISMLKQENEMLKERLNSFQKGISSHSQRTTESNLDKFITNTDFKITEVSHIVREEKEEIPLLSLSTETNSITVEKADYPEDHKPEENSSSNVNSCTTYYNLPVNNSDSTQVDEKAQKDNFNSSDCSALLNNLTENNKCTDNIPAATSVDVSLKNIRMSIRRKRLCSNSSILSNNDSLEEKNLTRKLRKKRKCSLKNDKLLMCNEQYLTQTGEVNIPLTEPDVYNEFTRPTNLEVPRWRVKVYTSCYTMEGTENLDDEVFNKRHLKHENDERRRKRWDVQRIREQRIVEKLKQRQERVASGSKGEDQSEPVQSLWPLPEDIKYLEVCDQLPVSALGAPLPRFTPSEFSLPWLNNPHLIVRRNSNRRCTGRRKGTKR</sequence>
<reference evidence="5" key="1">
    <citation type="submission" date="2025-08" db="UniProtKB">
        <authorList>
            <consortium name="RefSeq"/>
        </authorList>
    </citation>
    <scope>IDENTIFICATION</scope>
    <source>
        <tissue evidence="5">Entire body</tissue>
    </source>
</reference>
<accession>A0A1W4WKF3</accession>
<evidence type="ECO:0000259" key="3">
    <source>
        <dbReference type="PROSITE" id="PS52052"/>
    </source>
</evidence>
<dbReference type="GeneID" id="108733725"/>
<name>A0A1W4WKF3_AGRPL</name>
<dbReference type="GO" id="GO:0003682">
    <property type="term" value="F:chromatin binding"/>
    <property type="evidence" value="ECO:0007669"/>
    <property type="project" value="TreeGrafter"/>
</dbReference>
<feature type="coiled-coil region" evidence="1">
    <location>
        <begin position="99"/>
        <end position="133"/>
    </location>
</feature>
<dbReference type="AlphaFoldDB" id="A0A1W4WKF3"/>
<feature type="compositionally biased region" description="Basic and acidic residues" evidence="2">
    <location>
        <begin position="189"/>
        <end position="198"/>
    </location>
</feature>
<dbReference type="PROSITE" id="PS52052">
    <property type="entry name" value="PEHE"/>
    <property type="match status" value="1"/>
</dbReference>
<dbReference type="GO" id="GO:0072487">
    <property type="term" value="C:MSL complex"/>
    <property type="evidence" value="ECO:0007669"/>
    <property type="project" value="InterPro"/>
</dbReference>
<feature type="compositionally biased region" description="Polar residues" evidence="2">
    <location>
        <begin position="199"/>
        <end position="208"/>
    </location>
</feature>
<feature type="region of interest" description="Disordered" evidence="2">
    <location>
        <begin position="189"/>
        <end position="208"/>
    </location>
</feature>
<dbReference type="Gene3D" id="6.10.250.2000">
    <property type="match status" value="1"/>
</dbReference>
<dbReference type="SMART" id="SM01300">
    <property type="entry name" value="PEHE"/>
    <property type="match status" value="1"/>
</dbReference>
<dbReference type="InterPro" id="IPR029332">
    <property type="entry name" value="PEHE_dom"/>
</dbReference>
<dbReference type="PANTHER" id="PTHR21656:SF2">
    <property type="entry name" value="MALE-SPECIFIC LETHAL 1 HOMOLOG"/>
    <property type="match status" value="1"/>
</dbReference>
<evidence type="ECO:0000256" key="2">
    <source>
        <dbReference type="SAM" id="MobiDB-lite"/>
    </source>
</evidence>
<evidence type="ECO:0000313" key="4">
    <source>
        <dbReference type="Proteomes" id="UP000192223"/>
    </source>
</evidence>
<keyword evidence="4" id="KW-1185">Reference proteome</keyword>
<dbReference type="InterPro" id="IPR026711">
    <property type="entry name" value="Msl-1"/>
</dbReference>
<dbReference type="Gene3D" id="1.20.5.170">
    <property type="match status" value="1"/>
</dbReference>
<feature type="region of interest" description="Disordered" evidence="2">
    <location>
        <begin position="404"/>
        <end position="423"/>
    </location>
</feature>
<dbReference type="RefSeq" id="XP_018320515.1">
    <property type="nucleotide sequence ID" value="XM_018465013.2"/>
</dbReference>
<dbReference type="Proteomes" id="UP000192223">
    <property type="component" value="Unplaced"/>
</dbReference>
<evidence type="ECO:0000256" key="1">
    <source>
        <dbReference type="SAM" id="Coils"/>
    </source>
</evidence>
<evidence type="ECO:0000313" key="5">
    <source>
        <dbReference type="RefSeq" id="XP_018320515.1"/>
    </source>
</evidence>
<organism evidence="4 5">
    <name type="scientific">Agrilus planipennis</name>
    <name type="common">Emerald ash borer</name>
    <name type="synonym">Agrilus marcopoli</name>
    <dbReference type="NCBI Taxonomy" id="224129"/>
    <lineage>
        <taxon>Eukaryota</taxon>
        <taxon>Metazoa</taxon>
        <taxon>Ecdysozoa</taxon>
        <taxon>Arthropoda</taxon>
        <taxon>Hexapoda</taxon>
        <taxon>Insecta</taxon>
        <taxon>Pterygota</taxon>
        <taxon>Neoptera</taxon>
        <taxon>Endopterygota</taxon>
        <taxon>Coleoptera</taxon>
        <taxon>Polyphaga</taxon>
        <taxon>Elateriformia</taxon>
        <taxon>Buprestoidea</taxon>
        <taxon>Buprestidae</taxon>
        <taxon>Agrilinae</taxon>
        <taxon>Agrilus</taxon>
    </lineage>
</organism>
<keyword evidence="1" id="KW-0175">Coiled coil</keyword>
<feature type="domain" description="PEHE" evidence="3">
    <location>
        <begin position="343"/>
        <end position="462"/>
    </location>
</feature>
<dbReference type="STRING" id="224129.A0A1W4WKF3"/>
<dbReference type="InParanoid" id="A0A1W4WKF3"/>
<proteinExistence type="predicted"/>
<dbReference type="KEGG" id="apln:108733725"/>
<gene>
    <name evidence="5" type="primary">LOC108733725</name>
</gene>
<protein>
    <submittedName>
        <fullName evidence="5">Male-specific lethal 1 homolog isoform X1</fullName>
    </submittedName>
</protein>
<dbReference type="OrthoDB" id="6022555at2759"/>
<dbReference type="PANTHER" id="PTHR21656">
    <property type="entry name" value="MALE-SPECIFIC LETHAL-1 PROTEIN"/>
    <property type="match status" value="1"/>
</dbReference>
<dbReference type="Pfam" id="PF15275">
    <property type="entry name" value="PEHE"/>
    <property type="match status" value="1"/>
</dbReference>